<comment type="caution">
    <text evidence="9">The sequence shown here is derived from an EMBL/GenBank/DDBJ whole genome shotgun (WGS) entry which is preliminary data.</text>
</comment>
<dbReference type="GO" id="GO:0016301">
    <property type="term" value="F:kinase activity"/>
    <property type="evidence" value="ECO:0007669"/>
    <property type="project" value="UniProtKB-KW"/>
</dbReference>
<dbReference type="Gene3D" id="3.30.70.560">
    <property type="entry name" value="7,8-Dihydro-6-hydroxymethylpterin-pyrophosphokinase HPPK"/>
    <property type="match status" value="1"/>
</dbReference>
<keyword evidence="3" id="KW-0808">Transferase</keyword>
<dbReference type="EC" id="2.7.6.3" evidence="2"/>
<dbReference type="AlphaFoldDB" id="A0A3M8R3A2"/>
<evidence type="ECO:0000256" key="3">
    <source>
        <dbReference type="ARBA" id="ARBA00022679"/>
    </source>
</evidence>
<dbReference type="UniPathway" id="UPA00077">
    <property type="reaction ID" value="UER00155"/>
</dbReference>
<keyword evidence="4" id="KW-0547">Nucleotide-binding</keyword>
<accession>A0A3M8R3A2</accession>
<gene>
    <name evidence="9" type="ORF">EC580_08670</name>
</gene>
<sequence>MWGCRLSAVPARPERALVALGLGSNHAPERHLLHALAALAHDFAPLRLAAPVVGPDTLHGGADYANWVCSFVTDWPEERLRSRLQALEQACHRQKGAAVTLDVDLLYFAGADGVRCHRQCLEPYWLAGLAQLLPEERPEPKGANFAERWRAMQALGKVDLRPWWAWACNGLSPLA</sequence>
<evidence type="ECO:0000313" key="9">
    <source>
        <dbReference type="EMBL" id="RNF61050.1"/>
    </source>
</evidence>
<evidence type="ECO:0000259" key="8">
    <source>
        <dbReference type="Pfam" id="PF01288"/>
    </source>
</evidence>
<dbReference type="GO" id="GO:0046654">
    <property type="term" value="P:tetrahydrofolate biosynthetic process"/>
    <property type="evidence" value="ECO:0007669"/>
    <property type="project" value="UniProtKB-UniPathway"/>
</dbReference>
<evidence type="ECO:0000256" key="1">
    <source>
        <dbReference type="ARBA" id="ARBA00005051"/>
    </source>
</evidence>
<evidence type="ECO:0000256" key="5">
    <source>
        <dbReference type="ARBA" id="ARBA00022777"/>
    </source>
</evidence>
<proteinExistence type="predicted"/>
<name>A0A3M8R3A2_9PROT</name>
<evidence type="ECO:0000256" key="2">
    <source>
        <dbReference type="ARBA" id="ARBA00013253"/>
    </source>
</evidence>
<dbReference type="InterPro" id="IPR000550">
    <property type="entry name" value="Hppk"/>
</dbReference>
<dbReference type="SUPFAM" id="SSF55083">
    <property type="entry name" value="6-hydroxymethyl-7,8-dihydropterin pyrophosphokinase, HPPK"/>
    <property type="match status" value="1"/>
</dbReference>
<dbReference type="GO" id="GO:0005524">
    <property type="term" value="F:ATP binding"/>
    <property type="evidence" value="ECO:0007669"/>
    <property type="project" value="UniProtKB-KW"/>
</dbReference>
<organism evidence="9">
    <name type="scientific">Acidithiobacillus sulfuriphilus</name>
    <dbReference type="NCBI Taxonomy" id="1867749"/>
    <lineage>
        <taxon>Bacteria</taxon>
        <taxon>Pseudomonadati</taxon>
        <taxon>Pseudomonadota</taxon>
        <taxon>Acidithiobacillia</taxon>
        <taxon>Acidithiobacillales</taxon>
        <taxon>Acidithiobacillaceae</taxon>
        <taxon>Acidithiobacillus</taxon>
    </lineage>
</organism>
<keyword evidence="6" id="KW-0067">ATP-binding</keyword>
<keyword evidence="5" id="KW-0418">Kinase</keyword>
<dbReference type="Pfam" id="PF01288">
    <property type="entry name" value="HPPK"/>
    <property type="match status" value="1"/>
</dbReference>
<dbReference type="GO" id="GO:0046656">
    <property type="term" value="P:folic acid biosynthetic process"/>
    <property type="evidence" value="ECO:0007669"/>
    <property type="project" value="UniProtKB-KW"/>
</dbReference>
<keyword evidence="7" id="KW-0289">Folate biosynthesis</keyword>
<feature type="domain" description="7,8-dihydro-6-hydroxymethylpterin-pyrophosphokinase" evidence="8">
    <location>
        <begin position="20"/>
        <end position="109"/>
    </location>
</feature>
<evidence type="ECO:0000256" key="7">
    <source>
        <dbReference type="ARBA" id="ARBA00022909"/>
    </source>
</evidence>
<evidence type="ECO:0000256" key="6">
    <source>
        <dbReference type="ARBA" id="ARBA00022840"/>
    </source>
</evidence>
<reference evidence="9" key="1">
    <citation type="submission" date="2018-10" db="EMBL/GenBank/DDBJ databases">
        <title>Acidithiobacillus sulfuriphilus sp. nov.: an extremely acidophilic sulfur-oxidizing chemolithotroph isolated from a neutral pH environment.</title>
        <authorList>
            <person name="Falagan C."/>
            <person name="Moya-Beltran A."/>
            <person name="Quatrini R."/>
            <person name="Johnson D.B."/>
        </authorList>
    </citation>
    <scope>NUCLEOTIDE SEQUENCE [LARGE SCALE GENOMIC DNA]</scope>
    <source>
        <strain evidence="9">CJ-2</strain>
    </source>
</reference>
<comment type="pathway">
    <text evidence="1">Cofactor biosynthesis; tetrahydrofolate biosynthesis; 2-amino-4-hydroxy-6-hydroxymethyl-7,8-dihydropteridine diphosphate from 7,8-dihydroneopterin triphosphate: step 4/4.</text>
</comment>
<evidence type="ECO:0000256" key="4">
    <source>
        <dbReference type="ARBA" id="ARBA00022741"/>
    </source>
</evidence>
<protein>
    <recommendedName>
        <fullName evidence="2">2-amino-4-hydroxy-6-hydroxymethyldihydropteridine diphosphokinase</fullName>
        <ecNumber evidence="2">2.7.6.3</ecNumber>
    </recommendedName>
</protein>
<dbReference type="EMBL" id="RIZI01000171">
    <property type="protein sequence ID" value="RNF61050.1"/>
    <property type="molecule type" value="Genomic_DNA"/>
</dbReference>
<dbReference type="GO" id="GO:0003848">
    <property type="term" value="F:2-amino-4-hydroxy-6-hydroxymethyldihydropteridine diphosphokinase activity"/>
    <property type="evidence" value="ECO:0007669"/>
    <property type="project" value="UniProtKB-EC"/>
</dbReference>
<dbReference type="InterPro" id="IPR035907">
    <property type="entry name" value="Hppk_sf"/>
</dbReference>